<comment type="caution">
    <text evidence="1">The sequence shown here is derived from an EMBL/GenBank/DDBJ whole genome shotgun (WGS) entry which is preliminary data.</text>
</comment>
<evidence type="ECO:0000313" key="2">
    <source>
        <dbReference type="Proteomes" id="UP000625735"/>
    </source>
</evidence>
<organism evidence="1 2">
    <name type="scientific">Flavobacterium orientale</name>
    <dbReference type="NCBI Taxonomy" id="1756020"/>
    <lineage>
        <taxon>Bacteria</taxon>
        <taxon>Pseudomonadati</taxon>
        <taxon>Bacteroidota</taxon>
        <taxon>Flavobacteriia</taxon>
        <taxon>Flavobacteriales</taxon>
        <taxon>Flavobacteriaceae</taxon>
        <taxon>Flavobacterium</taxon>
    </lineage>
</organism>
<reference evidence="1" key="2">
    <citation type="submission" date="2020-09" db="EMBL/GenBank/DDBJ databases">
        <authorList>
            <person name="Sun Q."/>
            <person name="Zhou Y."/>
        </authorList>
    </citation>
    <scope>NUCLEOTIDE SEQUENCE</scope>
    <source>
        <strain evidence="1">CGMCC 1.12506</strain>
    </source>
</reference>
<reference evidence="1" key="1">
    <citation type="journal article" date="2014" name="Int. J. Syst. Evol. Microbiol.">
        <title>Complete genome sequence of Corynebacterium casei LMG S-19264T (=DSM 44701T), isolated from a smear-ripened cheese.</title>
        <authorList>
            <consortium name="US DOE Joint Genome Institute (JGI-PGF)"/>
            <person name="Walter F."/>
            <person name="Albersmeier A."/>
            <person name="Kalinowski J."/>
            <person name="Ruckert C."/>
        </authorList>
    </citation>
    <scope>NUCLEOTIDE SEQUENCE</scope>
    <source>
        <strain evidence="1">CGMCC 1.12506</strain>
    </source>
</reference>
<accession>A0A916Y0N6</accession>
<dbReference type="AlphaFoldDB" id="A0A916Y0N6"/>
<protein>
    <submittedName>
        <fullName evidence="1">Uncharacterized protein</fullName>
    </submittedName>
</protein>
<sequence length="83" mass="9086">MGGEKNVGGAAYCVGGSYFVCDIPRNDTTLGGAAYCVGGSYFVCDIWRNDKLCGGFLLCNFISMTKEKDDCYKSRKVISLFWV</sequence>
<dbReference type="Proteomes" id="UP000625735">
    <property type="component" value="Unassembled WGS sequence"/>
</dbReference>
<gene>
    <name evidence="1" type="ORF">GCM10011343_13350</name>
</gene>
<proteinExistence type="predicted"/>
<name>A0A916Y0N6_9FLAO</name>
<evidence type="ECO:0000313" key="1">
    <source>
        <dbReference type="EMBL" id="GGD24494.1"/>
    </source>
</evidence>
<keyword evidence="2" id="KW-1185">Reference proteome</keyword>
<dbReference type="EMBL" id="BMFG01000004">
    <property type="protein sequence ID" value="GGD24494.1"/>
    <property type="molecule type" value="Genomic_DNA"/>
</dbReference>